<evidence type="ECO:0000256" key="1">
    <source>
        <dbReference type="SAM" id="MobiDB-lite"/>
    </source>
</evidence>
<accession>A0AAV4XDL4</accession>
<evidence type="ECO:0000313" key="3">
    <source>
        <dbReference type="Proteomes" id="UP001054945"/>
    </source>
</evidence>
<gene>
    <name evidence="2" type="ORF">CEXT_46041</name>
</gene>
<dbReference type="EMBL" id="BPLR01000087">
    <property type="protein sequence ID" value="GIY92056.1"/>
    <property type="molecule type" value="Genomic_DNA"/>
</dbReference>
<feature type="region of interest" description="Disordered" evidence="1">
    <location>
        <begin position="1"/>
        <end position="32"/>
    </location>
</feature>
<dbReference type="AlphaFoldDB" id="A0AAV4XDL4"/>
<feature type="compositionally biased region" description="Basic and acidic residues" evidence="1">
    <location>
        <begin position="14"/>
        <end position="26"/>
    </location>
</feature>
<protein>
    <submittedName>
        <fullName evidence="2">Uncharacterized protein</fullName>
    </submittedName>
</protein>
<keyword evidence="3" id="KW-1185">Reference proteome</keyword>
<organism evidence="2 3">
    <name type="scientific">Caerostris extrusa</name>
    <name type="common">Bark spider</name>
    <name type="synonym">Caerostris bankana</name>
    <dbReference type="NCBI Taxonomy" id="172846"/>
    <lineage>
        <taxon>Eukaryota</taxon>
        <taxon>Metazoa</taxon>
        <taxon>Ecdysozoa</taxon>
        <taxon>Arthropoda</taxon>
        <taxon>Chelicerata</taxon>
        <taxon>Arachnida</taxon>
        <taxon>Araneae</taxon>
        <taxon>Araneomorphae</taxon>
        <taxon>Entelegynae</taxon>
        <taxon>Araneoidea</taxon>
        <taxon>Araneidae</taxon>
        <taxon>Caerostris</taxon>
    </lineage>
</organism>
<dbReference type="Proteomes" id="UP001054945">
    <property type="component" value="Unassembled WGS sequence"/>
</dbReference>
<proteinExistence type="predicted"/>
<comment type="caution">
    <text evidence="2">The sequence shown here is derived from an EMBL/GenBank/DDBJ whole genome shotgun (WGS) entry which is preliminary data.</text>
</comment>
<reference evidence="2 3" key="1">
    <citation type="submission" date="2021-06" db="EMBL/GenBank/DDBJ databases">
        <title>Caerostris extrusa draft genome.</title>
        <authorList>
            <person name="Kono N."/>
            <person name="Arakawa K."/>
        </authorList>
    </citation>
    <scope>NUCLEOTIDE SEQUENCE [LARGE SCALE GENOMIC DNA]</scope>
</reference>
<evidence type="ECO:0000313" key="2">
    <source>
        <dbReference type="EMBL" id="GIY92056.1"/>
    </source>
</evidence>
<name>A0AAV4XDL4_CAEEX</name>
<sequence>MMVNSFTRFGSFRGGERLQTGRDRSPPDAGRNAGWYHVLREPMAVRLASLPLHGALFWREDSGQLEKGSPNYGPRANLQME</sequence>